<evidence type="ECO:0000256" key="9">
    <source>
        <dbReference type="ARBA" id="ARBA00047816"/>
    </source>
</evidence>
<keyword evidence="6 10" id="KW-1278">Translocase</keyword>
<dbReference type="Proteomes" id="UP000011016">
    <property type="component" value="Unassembled WGS sequence"/>
</dbReference>
<evidence type="ECO:0000256" key="5">
    <source>
        <dbReference type="ARBA" id="ARBA00022692"/>
    </source>
</evidence>
<evidence type="ECO:0000256" key="2">
    <source>
        <dbReference type="ARBA" id="ARBA00004651"/>
    </source>
</evidence>
<evidence type="ECO:0000313" key="14">
    <source>
        <dbReference type="Proteomes" id="UP000006078"/>
    </source>
</evidence>
<evidence type="ECO:0000313" key="15">
    <source>
        <dbReference type="Proteomes" id="UP000011016"/>
    </source>
</evidence>
<dbReference type="STRING" id="29321.AAV33_00660"/>
<dbReference type="GO" id="GO:0005886">
    <property type="term" value="C:plasma membrane"/>
    <property type="evidence" value="ECO:0007669"/>
    <property type="project" value="UniProtKB-SubCell"/>
</dbReference>
<comment type="subunit">
    <text evidence="10">Associates with subunits I, II and III to form cytochrome c oxidase.</text>
</comment>
<dbReference type="InterPro" id="IPR021050">
    <property type="entry name" value="Cyt_c_oxidase_su4_actinobac"/>
</dbReference>
<comment type="catalytic activity">
    <reaction evidence="9 10">
        <text>4 Fe(II)-[cytochrome c] + O2 + 8 H(+)(in) = 4 Fe(III)-[cytochrome c] + 2 H2O + 4 H(+)(out)</text>
        <dbReference type="Rhea" id="RHEA:11436"/>
        <dbReference type="Rhea" id="RHEA-COMP:10350"/>
        <dbReference type="Rhea" id="RHEA-COMP:14399"/>
        <dbReference type="ChEBI" id="CHEBI:15377"/>
        <dbReference type="ChEBI" id="CHEBI:15378"/>
        <dbReference type="ChEBI" id="CHEBI:15379"/>
        <dbReference type="ChEBI" id="CHEBI:29033"/>
        <dbReference type="ChEBI" id="CHEBI:29034"/>
        <dbReference type="EC" id="7.1.1.9"/>
    </reaction>
</comment>
<evidence type="ECO:0000256" key="11">
    <source>
        <dbReference type="SAM" id="Phobius"/>
    </source>
</evidence>
<feature type="transmembrane region" description="Helical" evidence="11">
    <location>
        <begin position="40"/>
        <end position="62"/>
    </location>
</feature>
<feature type="transmembrane region" description="Helical" evidence="11">
    <location>
        <begin position="7"/>
        <end position="28"/>
    </location>
</feature>
<dbReference type="PIRSF" id="PIRSF017385">
    <property type="entry name" value="CtaF"/>
    <property type="match status" value="1"/>
</dbReference>
<accession>I7LBC0</accession>
<organism evidence="12 15">
    <name type="scientific">Corynebacterium otitidis ATCC 51513</name>
    <dbReference type="NCBI Taxonomy" id="883169"/>
    <lineage>
        <taxon>Bacteria</taxon>
        <taxon>Bacillati</taxon>
        <taxon>Actinomycetota</taxon>
        <taxon>Actinomycetes</taxon>
        <taxon>Mycobacteriales</taxon>
        <taxon>Corynebacteriaceae</taxon>
        <taxon>Corynebacterium</taxon>
    </lineage>
</organism>
<dbReference type="Pfam" id="PF12270">
    <property type="entry name" value="Cyt_c_ox_IV"/>
    <property type="match status" value="1"/>
</dbReference>
<comment type="subcellular location">
    <subcellularLocation>
        <location evidence="2">Cell membrane</location>
        <topology evidence="2">Multi-pass membrane protein</topology>
    </subcellularLocation>
</comment>
<keyword evidence="8 10" id="KW-0472">Membrane</keyword>
<evidence type="ECO:0000256" key="6">
    <source>
        <dbReference type="ARBA" id="ARBA00022967"/>
    </source>
</evidence>
<dbReference type="AlphaFoldDB" id="I7LBC0"/>
<feature type="transmembrane region" description="Helical" evidence="11">
    <location>
        <begin position="83"/>
        <end position="107"/>
    </location>
</feature>
<dbReference type="Gene3D" id="1.10.287.70">
    <property type="match status" value="1"/>
</dbReference>
<proteinExistence type="inferred from homology"/>
<dbReference type="RefSeq" id="WP_004600173.1">
    <property type="nucleotide sequence ID" value="NZ_HF541865.1"/>
</dbReference>
<evidence type="ECO:0000256" key="10">
    <source>
        <dbReference type="PIRNR" id="PIRNR017385"/>
    </source>
</evidence>
<keyword evidence="5 11" id="KW-0812">Transmembrane</keyword>
<evidence type="ECO:0000256" key="7">
    <source>
        <dbReference type="ARBA" id="ARBA00022989"/>
    </source>
</evidence>
<evidence type="ECO:0000256" key="1">
    <source>
        <dbReference type="ARBA" id="ARBA00002536"/>
    </source>
</evidence>
<dbReference type="HOGENOM" id="CLU_145919_0_0_11"/>
<name>I7LBC0_9CORY</name>
<keyword evidence="4 10" id="KW-1003">Cell membrane</keyword>
<reference evidence="13 14" key="2">
    <citation type="submission" date="2012-08" db="EMBL/GenBank/DDBJ databases">
        <title>The Genome Sequence of Turicella otitidis ATCC 51513.</title>
        <authorList>
            <consortium name="The Broad Institute Genome Sequencing Platform"/>
            <person name="Earl A."/>
            <person name="Ward D."/>
            <person name="Feldgarden M."/>
            <person name="Gevers D."/>
            <person name="Huys G."/>
            <person name="Walker B."/>
            <person name="Young S.K."/>
            <person name="Zeng Q."/>
            <person name="Gargeya S."/>
            <person name="Fitzgerald M."/>
            <person name="Haas B."/>
            <person name="Abouelleil A."/>
            <person name="Alvarado L."/>
            <person name="Arachchi H.M."/>
            <person name="Berlin A.M."/>
            <person name="Chapman S.B."/>
            <person name="Goldberg J."/>
            <person name="Griggs A."/>
            <person name="Gujja S."/>
            <person name="Hansen M."/>
            <person name="Howarth C."/>
            <person name="Imamovic A."/>
            <person name="Larimer J."/>
            <person name="McCowen C."/>
            <person name="Montmayeur A."/>
            <person name="Murphy C."/>
            <person name="Neiman D."/>
            <person name="Pearson M."/>
            <person name="Priest M."/>
            <person name="Roberts A."/>
            <person name="Saif S."/>
            <person name="Shea T."/>
            <person name="Sisk P."/>
            <person name="Sykes S."/>
            <person name="Wortman J."/>
            <person name="Nusbaum C."/>
            <person name="Birren B."/>
        </authorList>
    </citation>
    <scope>NUCLEOTIDE SEQUENCE [LARGE SCALE GENOMIC DNA]</scope>
    <source>
        <strain evidence="13 14">ATCC 51513</strain>
    </source>
</reference>
<dbReference type="GO" id="GO:0004129">
    <property type="term" value="F:cytochrome-c oxidase activity"/>
    <property type="evidence" value="ECO:0007669"/>
    <property type="project" value="UniProtKB-EC"/>
</dbReference>
<dbReference type="EMBL" id="AHAE01000017">
    <property type="protein sequence ID" value="EJZ82791.1"/>
    <property type="molecule type" value="Genomic_DNA"/>
</dbReference>
<comment type="function">
    <text evidence="1 10">Part of cytochrome c oxidase, its function is unknown.</text>
</comment>
<feature type="transmembrane region" description="Helical" evidence="11">
    <location>
        <begin position="113"/>
        <end position="134"/>
    </location>
</feature>
<dbReference type="EMBL" id="CAJZ01000032">
    <property type="protein sequence ID" value="CCI82989.1"/>
    <property type="molecule type" value="Genomic_DNA"/>
</dbReference>
<gene>
    <name evidence="12" type="ORF">BN46_0241</name>
    <name evidence="13" type="ORF">HMPREF9719_00283</name>
</gene>
<dbReference type="eggNOG" id="ENOG5032TTI">
    <property type="taxonomic scope" value="Bacteria"/>
</dbReference>
<dbReference type="Proteomes" id="UP000006078">
    <property type="component" value="Unassembled WGS sequence"/>
</dbReference>
<sequence length="143" mass="15789">MKSSSKIMFGLTTFLGLIAVVYIIATVMVRDDAYLQGAEWAGIVGLVLSAGLTAMLGGYIHITEKRTDILPEDWEEAEVEDKAGVLGFFSASSIWPFLMSVAVLVLGLGVIYLHWWLIVFGAAFLVFTVVMLNMQYNIPQEKH</sequence>
<reference evidence="12 15" key="1">
    <citation type="journal article" date="2012" name="J. Bacteriol.">
        <title>Draft Genome Sequence of Turicella otitidis ATCC 51513, Isolated from Middle Ear Fluid from a Child with Otitis Media.</title>
        <authorList>
            <person name="Brinkrolf K."/>
            <person name="Schneider J."/>
            <person name="Knecht M."/>
            <person name="Ruckert C."/>
            <person name="Tauch A."/>
        </authorList>
    </citation>
    <scope>NUCLEOTIDE SEQUENCE [LARGE SCALE GENOMIC DNA]</scope>
    <source>
        <strain evidence="12 15">ATCC 51513</strain>
    </source>
</reference>
<evidence type="ECO:0000256" key="8">
    <source>
        <dbReference type="ARBA" id="ARBA00023136"/>
    </source>
</evidence>
<evidence type="ECO:0000256" key="4">
    <source>
        <dbReference type="ARBA" id="ARBA00022475"/>
    </source>
</evidence>
<evidence type="ECO:0000313" key="12">
    <source>
        <dbReference type="EMBL" id="CCI82989.1"/>
    </source>
</evidence>
<evidence type="ECO:0000256" key="3">
    <source>
        <dbReference type="ARBA" id="ARBA00006870"/>
    </source>
</evidence>
<protein>
    <recommendedName>
        <fullName evidence="10">Cytochrome c oxidase polypeptide 4</fullName>
        <ecNumber evidence="10">7.1.1.9</ecNumber>
    </recommendedName>
    <alternativeName>
        <fullName evidence="10">Cytochrome aa3 subunit 4</fullName>
    </alternativeName>
    <alternativeName>
        <fullName evidence="10">Cytochrome c oxidase polypeptide IV</fullName>
    </alternativeName>
</protein>
<comment type="similarity">
    <text evidence="3 10">Belongs to the cytochrome c oxidase bacterial subunit CtaF family.</text>
</comment>
<evidence type="ECO:0000313" key="13">
    <source>
        <dbReference type="EMBL" id="EJZ82791.1"/>
    </source>
</evidence>
<keyword evidence="14" id="KW-1185">Reference proteome</keyword>
<keyword evidence="7 11" id="KW-1133">Transmembrane helix</keyword>
<comment type="caution">
    <text evidence="12">The sequence shown here is derived from an EMBL/GenBank/DDBJ whole genome shotgun (WGS) entry which is preliminary data.</text>
</comment>
<dbReference type="OrthoDB" id="5244617at2"/>
<dbReference type="EC" id="7.1.1.9" evidence="10"/>
<dbReference type="GO" id="GO:0022900">
    <property type="term" value="P:electron transport chain"/>
    <property type="evidence" value="ECO:0007669"/>
    <property type="project" value="InterPro"/>
</dbReference>